<dbReference type="CDD" id="cd19179">
    <property type="entry name" value="SET_RBCMT"/>
    <property type="match status" value="1"/>
</dbReference>
<comment type="subcellular location">
    <subcellularLocation>
        <location evidence="1">Plastid</location>
        <location evidence="1">Chloroplast</location>
    </subcellularLocation>
</comment>
<dbReference type="InterPro" id="IPR036464">
    <property type="entry name" value="Rubisco_LSMT_subst-bd_sf"/>
</dbReference>
<feature type="domain" description="SET" evidence="10">
    <location>
        <begin position="57"/>
        <end position="281"/>
    </location>
</feature>
<dbReference type="PANTHER" id="PTHR13271">
    <property type="entry name" value="UNCHARACTERIZED PUTATIVE METHYLTRANSFERASE"/>
    <property type="match status" value="1"/>
</dbReference>
<comment type="similarity">
    <text evidence="9">Belongs to the class V-like SAM-binding methyltransferase superfamily. Plant protein-lysine LSMT methyltransferase family.</text>
</comment>
<feature type="binding site" evidence="8">
    <location>
        <position position="220"/>
    </location>
    <ligand>
        <name>substrate</name>
    </ligand>
</feature>
<feature type="binding site" evidence="8">
    <location>
        <begin position="73"/>
        <end position="75"/>
    </location>
    <ligand>
        <name>S-adenosyl-L-methionine</name>
        <dbReference type="ChEBI" id="CHEBI:59789"/>
    </ligand>
</feature>
<dbReference type="Gene3D" id="3.90.1410.10">
    <property type="entry name" value="set domain protein methyltransferase, domain 1"/>
    <property type="match status" value="1"/>
</dbReference>
<dbReference type="GO" id="GO:0016279">
    <property type="term" value="F:protein-lysine N-methyltransferase activity"/>
    <property type="evidence" value="ECO:0007669"/>
    <property type="project" value="InterPro"/>
</dbReference>
<dbReference type="GO" id="GO:0032259">
    <property type="term" value="P:methylation"/>
    <property type="evidence" value="ECO:0007669"/>
    <property type="project" value="UniProtKB-KW"/>
</dbReference>
<feature type="binding site" evidence="8">
    <location>
        <begin position="236"/>
        <end position="237"/>
    </location>
    <ligand>
        <name>S-adenosyl-L-methionine</name>
        <dbReference type="ChEBI" id="CHEBI:59789"/>
    </ligand>
</feature>
<comment type="caution">
    <text evidence="11">The sequence shown here is derived from an EMBL/GenBank/DDBJ whole genome shotgun (WGS) entry which is preliminary data.</text>
</comment>
<evidence type="ECO:0000256" key="5">
    <source>
        <dbReference type="ARBA" id="ARBA00022679"/>
    </source>
</evidence>
<gene>
    <name evidence="11" type="ORF">POM88_046530</name>
</gene>
<evidence type="ECO:0000256" key="4">
    <source>
        <dbReference type="ARBA" id="ARBA00022640"/>
    </source>
</evidence>
<dbReference type="Proteomes" id="UP001237642">
    <property type="component" value="Unassembled WGS sequence"/>
</dbReference>
<dbReference type="AlphaFoldDB" id="A0AAD8M642"/>
<dbReference type="Gene3D" id="3.90.1420.10">
    <property type="entry name" value="Rubisco LSMT, substrate-binding domain"/>
    <property type="match status" value="1"/>
</dbReference>
<dbReference type="EMBL" id="JAUIZM010000010">
    <property type="protein sequence ID" value="KAK1362056.1"/>
    <property type="molecule type" value="Genomic_DNA"/>
</dbReference>
<evidence type="ECO:0000256" key="3">
    <source>
        <dbReference type="ARBA" id="ARBA00022603"/>
    </source>
</evidence>
<feature type="binding site" evidence="8">
    <location>
        <position position="216"/>
    </location>
    <ligand>
        <name>S-adenosyl-L-methionine</name>
        <dbReference type="ChEBI" id="CHEBI:59789"/>
    </ligand>
</feature>
<dbReference type="FunFam" id="3.90.1410.10:FF:000005">
    <property type="entry name" value="Ribulose-1,5 bisphosphate carboxylase/oxygenase large subunit N-methyltransferase, chloroplastic"/>
    <property type="match status" value="1"/>
</dbReference>
<feature type="binding site" evidence="8">
    <location>
        <position position="233"/>
    </location>
    <ligand>
        <name>substrate</name>
    </ligand>
</feature>
<feature type="binding site" evidence="8">
    <location>
        <position position="293"/>
    </location>
    <ligand>
        <name>substrate</name>
    </ligand>
</feature>
<evidence type="ECO:0000259" key="10">
    <source>
        <dbReference type="PROSITE" id="PS50280"/>
    </source>
</evidence>
<evidence type="ECO:0000313" key="12">
    <source>
        <dbReference type="Proteomes" id="UP001237642"/>
    </source>
</evidence>
<keyword evidence="12" id="KW-1185">Reference proteome</keyword>
<accession>A0AAD8M642</accession>
<dbReference type="GO" id="GO:0030785">
    <property type="term" value="F:[ribulose-bisphosphate carboxylase]-lysine N-methyltransferase activity"/>
    <property type="evidence" value="ECO:0007669"/>
    <property type="project" value="InterPro"/>
</dbReference>
<evidence type="ECO:0000256" key="9">
    <source>
        <dbReference type="PROSITE-ProRule" id="PRU00916"/>
    </source>
</evidence>
<dbReference type="FunFam" id="3.90.1420.10:FF:000004">
    <property type="entry name" value="Ribulose-1,5 bisphosphate carboxylase/oxygenase large subunit N-methyltransferase, chloroplastic"/>
    <property type="match status" value="1"/>
</dbReference>
<keyword evidence="5" id="KW-0808">Transferase</keyword>
<dbReference type="InterPro" id="IPR011192">
    <property type="entry name" value="Rubisco_LSMT_MeTrfase_plant"/>
</dbReference>
<keyword evidence="4" id="KW-0934">Plastid</keyword>
<dbReference type="PIRSF" id="PIRSF009328">
    <property type="entry name" value="RMT_SET"/>
    <property type="match status" value="1"/>
</dbReference>
<keyword evidence="2" id="KW-0150">Chloroplast</keyword>
<dbReference type="SUPFAM" id="SSF82199">
    <property type="entry name" value="SET domain"/>
    <property type="match status" value="1"/>
</dbReference>
<sequence>MSTLFYLNPSSSILKKHHNSHFKTHTKRPSFYINSLLQPQTSPPQQVETFWQWLSDEKVVTHKSPAKPGVVAEGLGLVAQKDISRNEVVLEIPKKFWINPDTVAASEIGNVCSGLKPWVCVALFLIREKLKGDESWWGKYIDVLPECTDSTIFWSEEELYEIQGTQLLSTTVGAKDYVQSEFLRVEEEIILPNQKLFPFSITVEDFLWAFGILRSRAFSRLRGQNLVLIPLADLINHSSSITTEDYAYEIKGAGLFSRDLIFSLRSPVPVKAGEQVLIQYDLNKSNAELALDYGFIESRSDRVTYTLNLDIAESDANFGDKLDIAETNGMNTTAYFDITLDQPLPKEMLPYLRLVALGGTDAFLLESIFRNSVWDHLQLPVSRANEEVICQVVRNACKSALAGYNTTLEEDEKLKKEGNLSQRLQIAVGIRAGEKKVLQHIDSIFKEREQELDEFEYYQERRLRDLGLVGEQGDIIFWEPK</sequence>
<dbReference type="PANTHER" id="PTHR13271:SF113">
    <property type="entry name" value="[FRUCTOSE-BISPHOSPHATE ALDOLASE]-LYSINE N-METHYLTRANSFERASE, CHLOROPLASTIC"/>
    <property type="match status" value="1"/>
</dbReference>
<dbReference type="SUPFAM" id="SSF81822">
    <property type="entry name" value="RuBisCo LSMT C-terminal, substrate-binding domain"/>
    <property type="match status" value="1"/>
</dbReference>
<dbReference type="Pfam" id="PF09273">
    <property type="entry name" value="Rubis-subs-bind"/>
    <property type="match status" value="1"/>
</dbReference>
<feature type="binding site" evidence="8">
    <location>
        <position position="280"/>
    </location>
    <ligand>
        <name>substrate</name>
    </ligand>
</feature>
<dbReference type="Pfam" id="PF00856">
    <property type="entry name" value="SET"/>
    <property type="match status" value="1"/>
</dbReference>
<dbReference type="InterPro" id="IPR044431">
    <property type="entry name" value="SET_RBCMT"/>
</dbReference>
<keyword evidence="3 9" id="KW-0489">Methyltransferase</keyword>
<reference evidence="11" key="2">
    <citation type="submission" date="2023-05" db="EMBL/GenBank/DDBJ databases">
        <authorList>
            <person name="Schelkunov M.I."/>
        </authorList>
    </citation>
    <scope>NUCLEOTIDE SEQUENCE</scope>
    <source>
        <strain evidence="11">Hsosn_3</strain>
        <tissue evidence="11">Leaf</tissue>
    </source>
</reference>
<dbReference type="InterPro" id="IPR015353">
    <property type="entry name" value="Rubisco_LSMT_subst-bd"/>
</dbReference>
<feature type="binding site" evidence="8">
    <location>
        <position position="248"/>
    </location>
    <ligand>
        <name>substrate</name>
    </ligand>
</feature>
<dbReference type="InterPro" id="IPR001214">
    <property type="entry name" value="SET_dom"/>
</dbReference>
<proteinExistence type="inferred from homology"/>
<dbReference type="InterPro" id="IPR046341">
    <property type="entry name" value="SET_dom_sf"/>
</dbReference>
<keyword evidence="6 8" id="KW-0949">S-adenosyl-L-methionine</keyword>
<dbReference type="GO" id="GO:0009507">
    <property type="term" value="C:chloroplast"/>
    <property type="evidence" value="ECO:0007669"/>
    <property type="project" value="UniProtKB-SubCell"/>
</dbReference>
<evidence type="ECO:0000256" key="7">
    <source>
        <dbReference type="ARBA" id="ARBA00022946"/>
    </source>
</evidence>
<evidence type="ECO:0000256" key="2">
    <source>
        <dbReference type="ARBA" id="ARBA00022528"/>
    </source>
</evidence>
<evidence type="ECO:0000256" key="6">
    <source>
        <dbReference type="ARBA" id="ARBA00022691"/>
    </source>
</evidence>
<feature type="binding site" evidence="8">
    <location>
        <position position="216"/>
    </location>
    <ligand>
        <name>substrate</name>
    </ligand>
</feature>
<dbReference type="PROSITE" id="PS50280">
    <property type="entry name" value="SET"/>
    <property type="match status" value="1"/>
</dbReference>
<keyword evidence="7" id="KW-0809">Transit peptide</keyword>
<protein>
    <submittedName>
        <fullName evidence="11">Ribulose-1,5 bisphosphate carboxylase/oxygenase large subunit N-methyltransferase, chloroplastic</fullName>
    </submittedName>
</protein>
<reference evidence="11" key="1">
    <citation type="submission" date="2023-02" db="EMBL/GenBank/DDBJ databases">
        <title>Genome of toxic invasive species Heracleum sosnowskyi carries increased number of genes despite the absence of recent whole-genome duplications.</title>
        <authorList>
            <person name="Schelkunov M."/>
            <person name="Shtratnikova V."/>
            <person name="Makarenko M."/>
            <person name="Klepikova A."/>
            <person name="Omelchenko D."/>
            <person name="Novikova G."/>
            <person name="Obukhova E."/>
            <person name="Bogdanov V."/>
            <person name="Penin A."/>
            <person name="Logacheva M."/>
        </authorList>
    </citation>
    <scope>NUCLEOTIDE SEQUENCE</scope>
    <source>
        <strain evidence="11">Hsosn_3</strain>
        <tissue evidence="11">Leaf</tissue>
    </source>
</reference>
<evidence type="ECO:0000313" key="11">
    <source>
        <dbReference type="EMBL" id="KAK1362056.1"/>
    </source>
</evidence>
<evidence type="ECO:0000256" key="1">
    <source>
        <dbReference type="ARBA" id="ARBA00004229"/>
    </source>
</evidence>
<name>A0AAD8M642_9APIA</name>
<evidence type="ECO:0000256" key="8">
    <source>
        <dbReference type="PIRSR" id="PIRSR009328-1"/>
    </source>
</evidence>
<organism evidence="11 12">
    <name type="scientific">Heracleum sosnowskyi</name>
    <dbReference type="NCBI Taxonomy" id="360622"/>
    <lineage>
        <taxon>Eukaryota</taxon>
        <taxon>Viridiplantae</taxon>
        <taxon>Streptophyta</taxon>
        <taxon>Embryophyta</taxon>
        <taxon>Tracheophyta</taxon>
        <taxon>Spermatophyta</taxon>
        <taxon>Magnoliopsida</taxon>
        <taxon>eudicotyledons</taxon>
        <taxon>Gunneridae</taxon>
        <taxon>Pentapetalae</taxon>
        <taxon>asterids</taxon>
        <taxon>campanulids</taxon>
        <taxon>Apiales</taxon>
        <taxon>Apiaceae</taxon>
        <taxon>Apioideae</taxon>
        <taxon>apioid superclade</taxon>
        <taxon>Tordylieae</taxon>
        <taxon>Tordyliinae</taxon>
        <taxon>Heracleum</taxon>
    </lineage>
</organism>
<dbReference type="InterPro" id="IPR050600">
    <property type="entry name" value="SETD3_SETD6_MTase"/>
</dbReference>
<dbReference type="PROSITE" id="PS51583">
    <property type="entry name" value="SAM_MT127"/>
    <property type="match status" value="1"/>
</dbReference>